<evidence type="ECO:0008006" key="3">
    <source>
        <dbReference type="Google" id="ProtNLM"/>
    </source>
</evidence>
<proteinExistence type="predicted"/>
<keyword evidence="2" id="KW-1185">Reference proteome</keyword>
<sequence length="232" mass="25710">MSIVPEHIREDVVRIYIRNSFDVQGDARIPQSICRSWNDKRPGVLVMEAPDVSSNTIMPLNCASVYDLVRQPKLIYVFDDRPGNRLEELFAEMLHTFIRRMLALRDIPRFGDIPLVLTPAVADTDDVPTDAGTNRQLIGAFHRVIAALIRACDSGERVVVVIDEMEIIGAHSTHRLSYLAHSFVSGLSAVCGAGRKPAREPQSRCSSASRATRQRCADVREVGALWACSLVG</sequence>
<reference evidence="1 2" key="1">
    <citation type="submission" date="2018-06" db="EMBL/GenBank/DDBJ databases">
        <title>Complete Genomes of Monosporascus.</title>
        <authorList>
            <person name="Robinson A.J."/>
            <person name="Natvig D.O."/>
        </authorList>
    </citation>
    <scope>NUCLEOTIDE SEQUENCE [LARGE SCALE GENOMIC DNA]</scope>
    <source>
        <strain evidence="1 2">CBS 110550</strain>
    </source>
</reference>
<dbReference type="AlphaFoldDB" id="A0A4Q4TG34"/>
<gene>
    <name evidence="1" type="ORF">DL764_004582</name>
</gene>
<dbReference type="OrthoDB" id="10614545at2759"/>
<organism evidence="1 2">
    <name type="scientific">Monosporascus ibericus</name>
    <dbReference type="NCBI Taxonomy" id="155417"/>
    <lineage>
        <taxon>Eukaryota</taxon>
        <taxon>Fungi</taxon>
        <taxon>Dikarya</taxon>
        <taxon>Ascomycota</taxon>
        <taxon>Pezizomycotina</taxon>
        <taxon>Sordariomycetes</taxon>
        <taxon>Xylariomycetidae</taxon>
        <taxon>Xylariales</taxon>
        <taxon>Xylariales incertae sedis</taxon>
        <taxon>Monosporascus</taxon>
    </lineage>
</organism>
<evidence type="ECO:0000313" key="1">
    <source>
        <dbReference type="EMBL" id="RYP04243.1"/>
    </source>
</evidence>
<dbReference type="EMBL" id="QJNU01000219">
    <property type="protein sequence ID" value="RYP04243.1"/>
    <property type="molecule type" value="Genomic_DNA"/>
</dbReference>
<accession>A0A4Q4TG34</accession>
<protein>
    <recommendedName>
        <fullName evidence="3">AAA-ATPase-like domain-containing protein</fullName>
    </recommendedName>
</protein>
<evidence type="ECO:0000313" key="2">
    <source>
        <dbReference type="Proteomes" id="UP000293360"/>
    </source>
</evidence>
<comment type="caution">
    <text evidence="1">The sequence shown here is derived from an EMBL/GenBank/DDBJ whole genome shotgun (WGS) entry which is preliminary data.</text>
</comment>
<dbReference type="Proteomes" id="UP000293360">
    <property type="component" value="Unassembled WGS sequence"/>
</dbReference>
<name>A0A4Q4TG34_9PEZI</name>